<name>A0A8B9USC7_9AVES</name>
<evidence type="ECO:0000256" key="2">
    <source>
        <dbReference type="ARBA" id="ARBA00022692"/>
    </source>
</evidence>
<feature type="region of interest" description="Disordered" evidence="6">
    <location>
        <begin position="1"/>
        <end position="20"/>
    </location>
</feature>
<evidence type="ECO:0000313" key="8">
    <source>
        <dbReference type="Ensembl" id="ENSAZOP00000011470.1"/>
    </source>
</evidence>
<keyword evidence="4" id="KW-0496">Mitochondrion</keyword>
<feature type="region of interest" description="Disordered" evidence="6">
    <location>
        <begin position="43"/>
        <end position="71"/>
    </location>
</feature>
<keyword evidence="2 7" id="KW-0812">Transmembrane</keyword>
<organism evidence="8 9">
    <name type="scientific">Anas zonorhyncha</name>
    <name type="common">Eastern spot-billed duck</name>
    <dbReference type="NCBI Taxonomy" id="75864"/>
    <lineage>
        <taxon>Eukaryota</taxon>
        <taxon>Metazoa</taxon>
        <taxon>Chordata</taxon>
        <taxon>Craniata</taxon>
        <taxon>Vertebrata</taxon>
        <taxon>Euteleostomi</taxon>
        <taxon>Archelosauria</taxon>
        <taxon>Archosauria</taxon>
        <taxon>Dinosauria</taxon>
        <taxon>Saurischia</taxon>
        <taxon>Theropoda</taxon>
        <taxon>Coelurosauria</taxon>
        <taxon>Aves</taxon>
        <taxon>Neognathae</taxon>
        <taxon>Galloanserae</taxon>
        <taxon>Anseriformes</taxon>
        <taxon>Anatidae</taxon>
        <taxon>Anatinae</taxon>
        <taxon>Anas</taxon>
    </lineage>
</organism>
<evidence type="ECO:0000313" key="9">
    <source>
        <dbReference type="Proteomes" id="UP000694549"/>
    </source>
</evidence>
<evidence type="ECO:0000256" key="6">
    <source>
        <dbReference type="SAM" id="MobiDB-lite"/>
    </source>
</evidence>
<dbReference type="Ensembl" id="ENSAZOT00000012247.1">
    <property type="protein sequence ID" value="ENSAZOP00000011470.1"/>
    <property type="gene ID" value="ENSAZOG00000007363.1"/>
</dbReference>
<evidence type="ECO:0000256" key="5">
    <source>
        <dbReference type="ARBA" id="ARBA00023136"/>
    </source>
</evidence>
<feature type="transmembrane region" description="Helical" evidence="7">
    <location>
        <begin position="147"/>
        <end position="167"/>
    </location>
</feature>
<keyword evidence="3 7" id="KW-1133">Transmembrane helix</keyword>
<dbReference type="PANTHER" id="PTHR16296">
    <property type="entry name" value="UNCHARACTERIZED HYPOTHALAMUS PROTEIN HT007"/>
    <property type="match status" value="1"/>
</dbReference>
<evidence type="ECO:0000256" key="7">
    <source>
        <dbReference type="SAM" id="Phobius"/>
    </source>
</evidence>
<reference evidence="8" key="2">
    <citation type="submission" date="2025-09" db="UniProtKB">
        <authorList>
            <consortium name="Ensembl"/>
        </authorList>
    </citation>
    <scope>IDENTIFICATION</scope>
</reference>
<dbReference type="AlphaFoldDB" id="A0A8B9USC7"/>
<comment type="subcellular location">
    <subcellularLocation>
        <location evidence="1">Mitochondrion membrane</location>
        <topology evidence="1">Multi-pass membrane protein</topology>
    </subcellularLocation>
</comment>
<dbReference type="GO" id="GO:0032981">
    <property type="term" value="P:mitochondrial respiratory chain complex I assembly"/>
    <property type="evidence" value="ECO:0007669"/>
    <property type="project" value="TreeGrafter"/>
</dbReference>
<accession>A0A8B9USC7</accession>
<keyword evidence="9" id="KW-1185">Reference proteome</keyword>
<dbReference type="GO" id="GO:0031966">
    <property type="term" value="C:mitochondrial membrane"/>
    <property type="evidence" value="ECO:0007669"/>
    <property type="project" value="UniProtKB-SubCell"/>
</dbReference>
<dbReference type="Proteomes" id="UP000694549">
    <property type="component" value="Unplaced"/>
</dbReference>
<proteinExistence type="predicted"/>
<dbReference type="PANTHER" id="PTHR16296:SF2">
    <property type="entry name" value="TRANSMEMBRANE PROTEIN 126A"/>
    <property type="match status" value="1"/>
</dbReference>
<evidence type="ECO:0000256" key="1">
    <source>
        <dbReference type="ARBA" id="ARBA00004225"/>
    </source>
</evidence>
<protein>
    <recommendedName>
        <fullName evidence="10">Transmembrane protein 126A</fullName>
    </recommendedName>
</protein>
<evidence type="ECO:0000256" key="3">
    <source>
        <dbReference type="ARBA" id="ARBA00022989"/>
    </source>
</evidence>
<evidence type="ECO:0008006" key="10">
    <source>
        <dbReference type="Google" id="ProtNLM"/>
    </source>
</evidence>
<sequence>MAAPTRGKAGDGRSRAVRGGRSHVVRRLGAAILYGAGRGGGHIVGGRGPEAERLGERGAGGPRPRDASERGDFKMTGREFFELDSPVQRLYLERIKRMEIIQKLLSELPKADQNICSHGSYFLAGNSSLCGLTANNYFRKILNVRKAAIASALPMAVIPFLSTVAVYEVFVREPLFAGELNCEVCAVVRGGLVGAVVGGLYPIIMALPVNASLAARYASSPLPGRENLLRFWLTVSQPIFRKMSFGVLIQVLTGLYLATKQHGIYIKILENMKPSRDPEELQA</sequence>
<keyword evidence="5 7" id="KW-0472">Membrane</keyword>
<reference evidence="8" key="1">
    <citation type="submission" date="2025-08" db="UniProtKB">
        <authorList>
            <consortium name="Ensembl"/>
        </authorList>
    </citation>
    <scope>IDENTIFICATION</scope>
</reference>
<dbReference type="Pfam" id="PF07114">
    <property type="entry name" value="TMEM126"/>
    <property type="match status" value="1"/>
</dbReference>
<dbReference type="InterPro" id="IPR009801">
    <property type="entry name" value="TMEM126"/>
</dbReference>
<evidence type="ECO:0000256" key="4">
    <source>
        <dbReference type="ARBA" id="ARBA00023128"/>
    </source>
</evidence>